<feature type="region of interest" description="Disordered" evidence="1">
    <location>
        <begin position="277"/>
        <end position="297"/>
    </location>
</feature>
<reference evidence="2" key="1">
    <citation type="submission" date="2013-04" db="EMBL/GenBank/DDBJ databases">
        <title>The Genome Sequence of Fonticula alba ATCC 38817.</title>
        <authorList>
            <consortium name="The Broad Institute Genomics Platform"/>
            <person name="Russ C."/>
            <person name="Cuomo C."/>
            <person name="Burger G."/>
            <person name="Gray M.W."/>
            <person name="Holland P.W.H."/>
            <person name="King N."/>
            <person name="Lang F.B.F."/>
            <person name="Roger A.J."/>
            <person name="Ruiz-Trillo I."/>
            <person name="Brown M."/>
            <person name="Walker B."/>
            <person name="Young S."/>
            <person name="Zeng Q."/>
            <person name="Gargeya S."/>
            <person name="Fitzgerald M."/>
            <person name="Haas B."/>
            <person name="Abouelleil A."/>
            <person name="Allen A.W."/>
            <person name="Alvarado L."/>
            <person name="Arachchi H.M."/>
            <person name="Berlin A.M."/>
            <person name="Chapman S.B."/>
            <person name="Gainer-Dewar J."/>
            <person name="Goldberg J."/>
            <person name="Griggs A."/>
            <person name="Gujja S."/>
            <person name="Hansen M."/>
            <person name="Howarth C."/>
            <person name="Imamovic A."/>
            <person name="Ireland A."/>
            <person name="Larimer J."/>
            <person name="McCowan C."/>
            <person name="Murphy C."/>
            <person name="Pearson M."/>
            <person name="Poon T.W."/>
            <person name="Priest M."/>
            <person name="Roberts A."/>
            <person name="Saif S."/>
            <person name="Shea T."/>
            <person name="Sisk P."/>
            <person name="Sykes S."/>
            <person name="Wortman J."/>
            <person name="Nusbaum C."/>
            <person name="Birren B."/>
        </authorList>
    </citation>
    <scope>NUCLEOTIDE SEQUENCE [LARGE SCALE GENOMIC DNA]</scope>
    <source>
        <strain evidence="2">ATCC 38817</strain>
    </source>
</reference>
<evidence type="ECO:0000313" key="3">
    <source>
        <dbReference type="Proteomes" id="UP000030693"/>
    </source>
</evidence>
<keyword evidence="3" id="KW-1185">Reference proteome</keyword>
<name>A0A058YZC4_FONAL</name>
<organism evidence="2">
    <name type="scientific">Fonticula alba</name>
    <name type="common">Slime mold</name>
    <dbReference type="NCBI Taxonomy" id="691883"/>
    <lineage>
        <taxon>Eukaryota</taxon>
        <taxon>Rotosphaerida</taxon>
        <taxon>Fonticulaceae</taxon>
        <taxon>Fonticula</taxon>
    </lineage>
</organism>
<feature type="compositionally biased region" description="Low complexity" evidence="1">
    <location>
        <begin position="168"/>
        <end position="186"/>
    </location>
</feature>
<feature type="compositionally biased region" description="Low complexity" evidence="1">
    <location>
        <begin position="287"/>
        <end position="296"/>
    </location>
</feature>
<dbReference type="RefSeq" id="XP_009498256.1">
    <property type="nucleotide sequence ID" value="XM_009499981.1"/>
</dbReference>
<proteinExistence type="predicted"/>
<evidence type="ECO:0000313" key="2">
    <source>
        <dbReference type="EMBL" id="KCV67334.1"/>
    </source>
</evidence>
<gene>
    <name evidence="2" type="ORF">H696_06233</name>
</gene>
<dbReference type="GeneID" id="20530958"/>
<dbReference type="EMBL" id="KB932235">
    <property type="protein sequence ID" value="KCV67334.1"/>
    <property type="molecule type" value="Genomic_DNA"/>
</dbReference>
<sequence length="641" mass="65984">MTSQRPGACRPLTVSSLARTPQDLEAQWDSFAEAELGGTLETEASLLRLACRSPDSAHIWPVIPGPGPDAHGNGPRPGSGSNVRSFLRLLLTIAAGTSEGMGLDTAHALRAEAAAAPDAAATTTTTTTTGAFISDQELAGQSLHFEQFLSQVVLQLAHLGGSGTAGDGAQSPSDPAGGSASPPAGAANGGGPPLMMDLLSRRRLRLAFFLRSGQCPLDLTPQHLTAGRPFPWQPAAFDAGDLWDAFYPIAGRLATVHAPGPEDALWQRLLALHPLLGPGVPGPSPGQDPASAASSPGPLPTHASICFRWELALLAIQSQQLLVASRILLASATSVPLSASRRRDCLALLRFLALARGPAPGSGTAAPDVATSAAAASASSSALQLPLAVAVPHSGAGDTSQLVTISSCWILAVVNALAPQMDSKPGSTELLRDLFLHSSLSGTSLCPSTAGIIIGVLSHYSIQFMGPGEPEPNSDDPDHVAKAGLSLAFTNYLQRCLAELSSSARSARLTRNLSRAHLQNLSLRHKAERATRGVVIHEESTCCLCGKQLIQEPSGLSAAAAASHDAHSGGFVMIPLFSTASDYDLAGDLSPRDGQAMAVYLAQGMSASFARPPPAGVERLPPEPTGVGTAHVQCANLAGLF</sequence>
<evidence type="ECO:0000256" key="1">
    <source>
        <dbReference type="SAM" id="MobiDB-lite"/>
    </source>
</evidence>
<accession>A0A058YZC4</accession>
<dbReference type="AlphaFoldDB" id="A0A058YZC4"/>
<dbReference type="Proteomes" id="UP000030693">
    <property type="component" value="Unassembled WGS sequence"/>
</dbReference>
<feature type="region of interest" description="Disordered" evidence="1">
    <location>
        <begin position="161"/>
        <end position="194"/>
    </location>
</feature>
<protein>
    <submittedName>
        <fullName evidence="2">Uncharacterized protein</fullName>
    </submittedName>
</protein>